<gene>
    <name evidence="2" type="ORF">CTEN210_07622</name>
</gene>
<proteinExistence type="predicted"/>
<dbReference type="Proteomes" id="UP001054902">
    <property type="component" value="Unassembled WGS sequence"/>
</dbReference>
<feature type="transmembrane region" description="Helical" evidence="1">
    <location>
        <begin position="271"/>
        <end position="295"/>
    </location>
</feature>
<sequence>MSLDKNGKDCSDDARREEKRIFWNSLSSSESPQNQMQVKVDFDLGLDNEKPLRPHSRSLRDEIRVDSVRDENKFKCPTLCGDHKRRKYQNCFALQYLGLFIGIILLSEGISNRISKSVEGEKDFLKLSKRCIITDTIFQKTVKVEGRNHTCSDSYIYIFEANPLEGTYLDWGDNDGDENTVGEEEEDIPWLFAGIFESKVHSSTRIEKDCTKTAPDPIYSIGDQVLCWRPRKACLENENCLQKYNCGNDDCIKIFPPKDDIENQEIERTDFLIIGGTVIGSFILLFIATYLAGFISKRNDCNILCCSGSIYTKFKREPRPESIQLNNINDRDGDKSRDINLEGDVKDQNLLPVFQSQHSDIDPSALPVFQLRNSSLRDEESPKSQIELHKGFSKGSIESCASQSSVLSRGKSLSVGFIDKM</sequence>
<dbReference type="AlphaFoldDB" id="A0AAD3CS22"/>
<keyword evidence="1" id="KW-1133">Transmembrane helix</keyword>
<evidence type="ECO:0000313" key="2">
    <source>
        <dbReference type="EMBL" id="GFH51146.1"/>
    </source>
</evidence>
<keyword evidence="1" id="KW-0812">Transmembrane</keyword>
<reference evidence="2 3" key="1">
    <citation type="journal article" date="2021" name="Sci. Rep.">
        <title>The genome of the diatom Chaetoceros tenuissimus carries an ancient integrated fragment of an extant virus.</title>
        <authorList>
            <person name="Hongo Y."/>
            <person name="Kimura K."/>
            <person name="Takaki Y."/>
            <person name="Yoshida Y."/>
            <person name="Baba S."/>
            <person name="Kobayashi G."/>
            <person name="Nagasaki K."/>
            <person name="Hano T."/>
            <person name="Tomaru Y."/>
        </authorList>
    </citation>
    <scope>NUCLEOTIDE SEQUENCE [LARGE SCALE GENOMIC DNA]</scope>
    <source>
        <strain evidence="2 3">NIES-3715</strain>
    </source>
</reference>
<keyword evidence="1" id="KW-0472">Membrane</keyword>
<accession>A0AAD3CS22</accession>
<keyword evidence="3" id="KW-1185">Reference proteome</keyword>
<name>A0AAD3CS22_9STRA</name>
<organism evidence="2 3">
    <name type="scientific">Chaetoceros tenuissimus</name>
    <dbReference type="NCBI Taxonomy" id="426638"/>
    <lineage>
        <taxon>Eukaryota</taxon>
        <taxon>Sar</taxon>
        <taxon>Stramenopiles</taxon>
        <taxon>Ochrophyta</taxon>
        <taxon>Bacillariophyta</taxon>
        <taxon>Coscinodiscophyceae</taxon>
        <taxon>Chaetocerotophycidae</taxon>
        <taxon>Chaetocerotales</taxon>
        <taxon>Chaetocerotaceae</taxon>
        <taxon>Chaetoceros</taxon>
    </lineage>
</organism>
<evidence type="ECO:0000313" key="3">
    <source>
        <dbReference type="Proteomes" id="UP001054902"/>
    </source>
</evidence>
<comment type="caution">
    <text evidence="2">The sequence shown here is derived from an EMBL/GenBank/DDBJ whole genome shotgun (WGS) entry which is preliminary data.</text>
</comment>
<protein>
    <submittedName>
        <fullName evidence="2">Uncharacterized protein</fullName>
    </submittedName>
</protein>
<evidence type="ECO:0000256" key="1">
    <source>
        <dbReference type="SAM" id="Phobius"/>
    </source>
</evidence>
<dbReference type="EMBL" id="BLLK01000045">
    <property type="protein sequence ID" value="GFH51146.1"/>
    <property type="molecule type" value="Genomic_DNA"/>
</dbReference>